<protein>
    <submittedName>
        <fullName evidence="1">Uncharacterized protein</fullName>
    </submittedName>
</protein>
<reference evidence="1" key="1">
    <citation type="submission" date="2022-02" db="EMBL/GenBank/DDBJ databases">
        <title>Plant Genome Project.</title>
        <authorList>
            <person name="Zhang R.-G."/>
        </authorList>
    </citation>
    <scope>NUCLEOTIDE SEQUENCE</scope>
    <source>
        <strain evidence="1">AT1</strain>
    </source>
</reference>
<sequence>MHRQIAQFSSSPVTVSLCITRESTLLRESKGPLDLDSTGFFIIQRFGHYKARKIPSLTLSHSWKCFPQKQESGTFEAGITVPSHGLQCSVITRCAGLMGLARYSASMLPKRNSVFLSFLNLLVLPTKYKLVAFKYGVLVGFFLGLSLMFVTGSYSNFKKKMGEEVHDFSEEQKIEVVPNSLEFQGFVQHRTQLGAYDSRD</sequence>
<gene>
    <name evidence="1" type="ORF">RHMOL_Rhmol08G0264800</name>
</gene>
<name>A0ACC0MTG9_RHOML</name>
<evidence type="ECO:0000313" key="2">
    <source>
        <dbReference type="Proteomes" id="UP001062846"/>
    </source>
</evidence>
<dbReference type="EMBL" id="CM046395">
    <property type="protein sequence ID" value="KAI8544051.1"/>
    <property type="molecule type" value="Genomic_DNA"/>
</dbReference>
<evidence type="ECO:0000313" key="1">
    <source>
        <dbReference type="EMBL" id="KAI8544051.1"/>
    </source>
</evidence>
<organism evidence="1 2">
    <name type="scientific">Rhododendron molle</name>
    <name type="common">Chinese azalea</name>
    <name type="synonym">Azalea mollis</name>
    <dbReference type="NCBI Taxonomy" id="49168"/>
    <lineage>
        <taxon>Eukaryota</taxon>
        <taxon>Viridiplantae</taxon>
        <taxon>Streptophyta</taxon>
        <taxon>Embryophyta</taxon>
        <taxon>Tracheophyta</taxon>
        <taxon>Spermatophyta</taxon>
        <taxon>Magnoliopsida</taxon>
        <taxon>eudicotyledons</taxon>
        <taxon>Gunneridae</taxon>
        <taxon>Pentapetalae</taxon>
        <taxon>asterids</taxon>
        <taxon>Ericales</taxon>
        <taxon>Ericaceae</taxon>
        <taxon>Ericoideae</taxon>
        <taxon>Rhodoreae</taxon>
        <taxon>Rhododendron</taxon>
    </lineage>
</organism>
<accession>A0ACC0MTG9</accession>
<proteinExistence type="predicted"/>
<keyword evidence="2" id="KW-1185">Reference proteome</keyword>
<dbReference type="Proteomes" id="UP001062846">
    <property type="component" value="Chromosome 8"/>
</dbReference>
<comment type="caution">
    <text evidence="1">The sequence shown here is derived from an EMBL/GenBank/DDBJ whole genome shotgun (WGS) entry which is preliminary data.</text>
</comment>